<dbReference type="EMBL" id="CAEZXZ010000162">
    <property type="protein sequence ID" value="CAB4711503.1"/>
    <property type="molecule type" value="Genomic_DNA"/>
</dbReference>
<proteinExistence type="predicted"/>
<protein>
    <submittedName>
        <fullName evidence="1">Unannotated protein</fullName>
    </submittedName>
</protein>
<sequence>MDYRTYWDIAQRQIIARLDISAWTSLDRIALLELIWRNDVTLLAISKMQ</sequence>
<organism evidence="1">
    <name type="scientific">freshwater metagenome</name>
    <dbReference type="NCBI Taxonomy" id="449393"/>
    <lineage>
        <taxon>unclassified sequences</taxon>
        <taxon>metagenomes</taxon>
        <taxon>ecological metagenomes</taxon>
    </lineage>
</organism>
<accession>A0A6J6QPG1</accession>
<reference evidence="1" key="1">
    <citation type="submission" date="2020-05" db="EMBL/GenBank/DDBJ databases">
        <authorList>
            <person name="Chiriac C."/>
            <person name="Salcher M."/>
            <person name="Ghai R."/>
            <person name="Kavagutti S V."/>
        </authorList>
    </citation>
    <scope>NUCLEOTIDE SEQUENCE</scope>
</reference>
<name>A0A6J6QPG1_9ZZZZ</name>
<gene>
    <name evidence="1" type="ORF">UFOPK2625_01035</name>
</gene>
<evidence type="ECO:0000313" key="1">
    <source>
        <dbReference type="EMBL" id="CAB4711503.1"/>
    </source>
</evidence>
<dbReference type="AlphaFoldDB" id="A0A6J6QPG1"/>